<evidence type="ECO:0000313" key="4">
    <source>
        <dbReference type="Proteomes" id="UP000199400"/>
    </source>
</evidence>
<dbReference type="RefSeq" id="WP_096332238.1">
    <property type="nucleotide sequence ID" value="NZ_FOMX01000027.1"/>
</dbReference>
<evidence type="ECO:0000259" key="1">
    <source>
        <dbReference type="Pfam" id="PF13304"/>
    </source>
</evidence>
<dbReference type="Gene3D" id="3.40.50.300">
    <property type="entry name" value="P-loop containing nucleotide triphosphate hydrolases"/>
    <property type="match status" value="1"/>
</dbReference>
<dbReference type="GO" id="GO:0005524">
    <property type="term" value="F:ATP binding"/>
    <property type="evidence" value="ECO:0007669"/>
    <property type="project" value="InterPro"/>
</dbReference>
<sequence length="550" mass="61422">MPLYETIELHFRPIAGAKVQHLAIPVAPINVFVGPNSSGKSTALHELAGQRRQRLIVCERTLRADRAQLLEWALAVHGEPLLDRLTDLMKLAGPSAYAMNRREADLRSDKFAHSLFSGFESAQRLVLSVTRSIDEIAGGERRALKEHPVSRLDGLFRDAEATARFHALLSEMFGLFPVIDALAGPLKLRLSRTPPPEDVGRLIRRESEDFMDATLSPRDLSDGTRSYVGLWGHLFSGKERLIFLDEAGAFLHPPLARKLGKQLTHLAIERDGHVFAATHSPDFVFGCVQAGCQSNVIRLTYRDGASTARLLSTGDLLPLMRDPLLRSANILSGLFYDGAVVCEADADRAFYQEINERLLDQREGLESCHFVNAQNWQTIPRIAGALRRLGIPAVMLVDLDAVIHDDAKTLLAAAGVPETIARGMGQMRGDLARGVEDRKRLKSLGLHAVPAELREGWEKYLRDLEEYGIFAVPVGELEGWFPELEIPRDDKREWIVRMFARMGSDPGDSSYVRPSSDGPWTFMRTIARWILDPRRRGMPPLLGTEREDCH</sequence>
<feature type="domain" description="ATPase AAA-type core" evidence="1">
    <location>
        <begin position="125"/>
        <end position="281"/>
    </location>
</feature>
<accession>A0A1I2FN24</accession>
<evidence type="ECO:0000313" key="3">
    <source>
        <dbReference type="EMBL" id="SFF06894.1"/>
    </source>
</evidence>
<dbReference type="SUPFAM" id="SSF52540">
    <property type="entry name" value="P-loop containing nucleoside triphosphate hydrolases"/>
    <property type="match status" value="1"/>
</dbReference>
<dbReference type="Proteomes" id="UP000199400">
    <property type="component" value="Unassembled WGS sequence"/>
</dbReference>
<protein>
    <submittedName>
        <fullName evidence="3">AAA domain-containing protein, putative AbiEii toxin, Type IV TA system</fullName>
    </submittedName>
</protein>
<dbReference type="InterPro" id="IPR027417">
    <property type="entry name" value="P-loop_NTPase"/>
</dbReference>
<name>A0A1I2FN24_9BACT</name>
<dbReference type="PANTHER" id="PTHR43581">
    <property type="entry name" value="ATP/GTP PHOSPHATASE"/>
    <property type="match status" value="1"/>
</dbReference>
<proteinExistence type="predicted"/>
<dbReference type="Pfam" id="PF13304">
    <property type="entry name" value="AAA_21"/>
    <property type="match status" value="1"/>
</dbReference>
<dbReference type="EMBL" id="FOMX01000027">
    <property type="protein sequence ID" value="SFF06894.1"/>
    <property type="molecule type" value="Genomic_DNA"/>
</dbReference>
<dbReference type="Pfam" id="PF20469">
    <property type="entry name" value="OLD-like_TOPRIM"/>
    <property type="match status" value="1"/>
</dbReference>
<dbReference type="InterPro" id="IPR051396">
    <property type="entry name" value="Bact_Antivir_Def_Nuclease"/>
</dbReference>
<dbReference type="STRING" id="54.SAMN02745121_06765"/>
<dbReference type="OrthoDB" id="3322489at2"/>
<dbReference type="InterPro" id="IPR034139">
    <property type="entry name" value="TOPRIM_OLD"/>
</dbReference>
<dbReference type="GO" id="GO:0016887">
    <property type="term" value="F:ATP hydrolysis activity"/>
    <property type="evidence" value="ECO:0007669"/>
    <property type="project" value="InterPro"/>
</dbReference>
<organism evidence="3 4">
    <name type="scientific">Nannocystis exedens</name>
    <dbReference type="NCBI Taxonomy" id="54"/>
    <lineage>
        <taxon>Bacteria</taxon>
        <taxon>Pseudomonadati</taxon>
        <taxon>Myxococcota</taxon>
        <taxon>Polyangia</taxon>
        <taxon>Nannocystales</taxon>
        <taxon>Nannocystaceae</taxon>
        <taxon>Nannocystis</taxon>
    </lineage>
</organism>
<gene>
    <name evidence="3" type="ORF">SAMN02745121_06765</name>
</gene>
<evidence type="ECO:0000259" key="2">
    <source>
        <dbReference type="Pfam" id="PF20469"/>
    </source>
</evidence>
<reference evidence="4" key="1">
    <citation type="submission" date="2016-10" db="EMBL/GenBank/DDBJ databases">
        <authorList>
            <person name="Varghese N."/>
            <person name="Submissions S."/>
        </authorList>
    </citation>
    <scope>NUCLEOTIDE SEQUENCE [LARGE SCALE GENOMIC DNA]</scope>
    <source>
        <strain evidence="4">ATCC 25963</strain>
    </source>
</reference>
<dbReference type="InterPro" id="IPR003959">
    <property type="entry name" value="ATPase_AAA_core"/>
</dbReference>
<keyword evidence="4" id="KW-1185">Reference proteome</keyword>
<feature type="domain" description="OLD protein-like TOPRIM" evidence="2">
    <location>
        <begin position="334"/>
        <end position="400"/>
    </location>
</feature>
<dbReference type="AlphaFoldDB" id="A0A1I2FN24"/>
<dbReference type="PANTHER" id="PTHR43581:SF4">
    <property type="entry name" value="ATP_GTP PHOSPHATASE"/>
    <property type="match status" value="1"/>
</dbReference>